<accession>A0A853KVZ1</accession>
<feature type="domain" description="DUF4145" evidence="1">
    <location>
        <begin position="61"/>
        <end position="149"/>
    </location>
</feature>
<reference evidence="2 3" key="1">
    <citation type="submission" date="2014-07" db="EMBL/GenBank/DDBJ databases">
        <title>Draft genome sequence of Thalassospira tepidiphila 1-1B.</title>
        <authorList>
            <person name="Lai Q."/>
            <person name="Shao Z."/>
        </authorList>
    </citation>
    <scope>NUCLEOTIDE SEQUENCE [LARGE SCALE GENOMIC DNA]</scope>
    <source>
        <strain evidence="2 3">MCCC 1A03514</strain>
    </source>
</reference>
<sequence length="182" mass="20479">METCYSQEDDFYVVPLPDGQEDYIHNETKDYFPKPQKWEPPEWVNDLLDTDKHIDLRTVLREVYNCLNTNSLILVTIGIRTCFDIASDILGIDQNLSFAQKIKILGESGAIADAAVKEINILVQAGNAAAHRGWSPSDNQIRLLLEILELFLVKAVVNIENDNDRAKALEELENAIPARGKA</sequence>
<dbReference type="InterPro" id="IPR025285">
    <property type="entry name" value="DUF4145"/>
</dbReference>
<dbReference type="Pfam" id="PF13643">
    <property type="entry name" value="DUF4145"/>
    <property type="match status" value="1"/>
</dbReference>
<protein>
    <recommendedName>
        <fullName evidence="1">DUF4145 domain-containing protein</fullName>
    </recommendedName>
</protein>
<name>A0A853KVZ1_9PROT</name>
<organism evidence="2 3">
    <name type="scientific">Thalassospira tepidiphila MCCC 1A03514</name>
    <dbReference type="NCBI Taxonomy" id="1177930"/>
    <lineage>
        <taxon>Bacteria</taxon>
        <taxon>Pseudomonadati</taxon>
        <taxon>Pseudomonadota</taxon>
        <taxon>Alphaproteobacteria</taxon>
        <taxon>Rhodospirillales</taxon>
        <taxon>Thalassospiraceae</taxon>
        <taxon>Thalassospira</taxon>
    </lineage>
</organism>
<dbReference type="EMBL" id="JPVZ01000012">
    <property type="protein sequence ID" value="OAZ08009.1"/>
    <property type="molecule type" value="Genomic_DNA"/>
</dbReference>
<dbReference type="AlphaFoldDB" id="A0A853KVZ1"/>
<dbReference type="RefSeq" id="WP_064782365.1">
    <property type="nucleotide sequence ID" value="NZ_JPVZ01000012.1"/>
</dbReference>
<proteinExistence type="predicted"/>
<comment type="caution">
    <text evidence="2">The sequence shown here is derived from an EMBL/GenBank/DDBJ whole genome shotgun (WGS) entry which is preliminary data.</text>
</comment>
<evidence type="ECO:0000313" key="3">
    <source>
        <dbReference type="Proteomes" id="UP000094009"/>
    </source>
</evidence>
<evidence type="ECO:0000259" key="1">
    <source>
        <dbReference type="Pfam" id="PF13643"/>
    </source>
</evidence>
<dbReference type="Proteomes" id="UP000094009">
    <property type="component" value="Unassembled WGS sequence"/>
</dbReference>
<gene>
    <name evidence="2" type="ORF">TH4_19610</name>
</gene>
<evidence type="ECO:0000313" key="2">
    <source>
        <dbReference type="EMBL" id="OAZ08009.1"/>
    </source>
</evidence>